<evidence type="ECO:0000313" key="3">
    <source>
        <dbReference type="EMBL" id="PWQ93245.1"/>
    </source>
</evidence>
<dbReference type="PANTHER" id="PTHR13504">
    <property type="entry name" value="FIDO DOMAIN-CONTAINING PROTEIN DDB_G0283145"/>
    <property type="match status" value="1"/>
</dbReference>
<dbReference type="PROSITE" id="PS51459">
    <property type="entry name" value="FIDO"/>
    <property type="match status" value="1"/>
</dbReference>
<evidence type="ECO:0000256" key="1">
    <source>
        <dbReference type="PIRSR" id="PIRSR640198-2"/>
    </source>
</evidence>
<dbReference type="OrthoDB" id="9807853at2"/>
<dbReference type="AlphaFoldDB" id="A0A317C3L9"/>
<sequence>MKAEDRDEHISLMEPLLVSDASRSRNELADLALELTAKSTALRTSLPEGIVRALSDLVRSMNCYYSNLIEGHDTHPIDIERALNEDYSTDTKKRDLQLEAKAHIEVQRWIDNDGLKARATSVDGVLETHRRFCELLPDELLWVESPDGGKRERLLAGEFRQRDVMVGKHIAISAGALHRFMKRFETAYQNLGKVDSITSAAYAHHRLLWMYPFLDGNGRVARLISYSILRDALDTGGIWSVARGLARNEAKYKSLLAQCDLPRQSERDGRGNLSEAALANFAIFFLETCIDQVDFMETLVNPKGLRDRILVWAEEEMRADRLPQKSGMVLEAVLYRGELHRGDVAGILGTGDRNARRITSALLERGVLVSKSVRAPLLLNFPAALAARWMPGLFPEG</sequence>
<comment type="caution">
    <text evidence="3">The sequence shown here is derived from an EMBL/GenBank/DDBJ whole genome shotgun (WGS) entry which is preliminary data.</text>
</comment>
<dbReference type="InterPro" id="IPR040198">
    <property type="entry name" value="Fido_containing"/>
</dbReference>
<keyword evidence="1" id="KW-0547">Nucleotide-binding</keyword>
<evidence type="ECO:0000259" key="2">
    <source>
        <dbReference type="PROSITE" id="PS51459"/>
    </source>
</evidence>
<dbReference type="PANTHER" id="PTHR13504:SF38">
    <property type="entry name" value="FIDO DOMAIN-CONTAINING PROTEIN"/>
    <property type="match status" value="1"/>
</dbReference>
<name>A0A317C3L9_9GAMM</name>
<feature type="binding site" evidence="1">
    <location>
        <begin position="166"/>
        <end position="169"/>
    </location>
    <ligand>
        <name>ATP</name>
        <dbReference type="ChEBI" id="CHEBI:30616"/>
    </ligand>
</feature>
<dbReference type="SUPFAM" id="SSF140931">
    <property type="entry name" value="Fic-like"/>
    <property type="match status" value="1"/>
</dbReference>
<proteinExistence type="predicted"/>
<evidence type="ECO:0000313" key="4">
    <source>
        <dbReference type="Proteomes" id="UP000245539"/>
    </source>
</evidence>
<dbReference type="Pfam" id="PF02661">
    <property type="entry name" value="Fic"/>
    <property type="match status" value="1"/>
</dbReference>
<keyword evidence="1" id="KW-0067">ATP-binding</keyword>
<dbReference type="GO" id="GO:0005524">
    <property type="term" value="F:ATP binding"/>
    <property type="evidence" value="ECO:0007669"/>
    <property type="project" value="UniProtKB-KW"/>
</dbReference>
<organism evidence="3 4">
    <name type="scientific">Leucothrix pacifica</name>
    <dbReference type="NCBI Taxonomy" id="1247513"/>
    <lineage>
        <taxon>Bacteria</taxon>
        <taxon>Pseudomonadati</taxon>
        <taxon>Pseudomonadota</taxon>
        <taxon>Gammaproteobacteria</taxon>
        <taxon>Thiotrichales</taxon>
        <taxon>Thiotrichaceae</taxon>
        <taxon>Leucothrix</taxon>
    </lineage>
</organism>
<gene>
    <name evidence="3" type="ORF">DKW60_18045</name>
</gene>
<dbReference type="EMBL" id="QGKM01000067">
    <property type="protein sequence ID" value="PWQ93245.1"/>
    <property type="molecule type" value="Genomic_DNA"/>
</dbReference>
<reference evidence="3 4" key="1">
    <citation type="submission" date="2018-05" db="EMBL/GenBank/DDBJ databases">
        <title>Leucothrix arctica sp. nov., isolated from Arctic seawater.</title>
        <authorList>
            <person name="Choi A."/>
            <person name="Baek K."/>
        </authorList>
    </citation>
    <scope>NUCLEOTIDE SEQUENCE [LARGE SCALE GENOMIC DNA]</scope>
    <source>
        <strain evidence="3 4">JCM 18388</strain>
    </source>
</reference>
<dbReference type="Gene3D" id="1.10.3290.10">
    <property type="entry name" value="Fido-like domain"/>
    <property type="match status" value="1"/>
</dbReference>
<feature type="binding site" evidence="1">
    <location>
        <begin position="215"/>
        <end position="222"/>
    </location>
    <ligand>
        <name>ATP</name>
        <dbReference type="ChEBI" id="CHEBI:30616"/>
    </ligand>
</feature>
<dbReference type="Proteomes" id="UP000245539">
    <property type="component" value="Unassembled WGS sequence"/>
</dbReference>
<dbReference type="InterPro" id="IPR036597">
    <property type="entry name" value="Fido-like_dom_sf"/>
</dbReference>
<dbReference type="RefSeq" id="WP_109839063.1">
    <property type="nucleotide sequence ID" value="NZ_QGKM01000067.1"/>
</dbReference>
<keyword evidence="4" id="KW-1185">Reference proteome</keyword>
<feature type="domain" description="Fido" evidence="2">
    <location>
        <begin position="120"/>
        <end position="287"/>
    </location>
</feature>
<accession>A0A317C3L9</accession>
<protein>
    <submittedName>
        <fullName evidence="3">Cell filamentation protein Fic</fullName>
    </submittedName>
</protein>
<dbReference type="InterPro" id="IPR003812">
    <property type="entry name" value="Fido"/>
</dbReference>